<dbReference type="PANTHER" id="PTHR45339">
    <property type="entry name" value="HYBRID SIGNAL TRANSDUCTION HISTIDINE KINASE J"/>
    <property type="match status" value="1"/>
</dbReference>
<keyword evidence="1 3" id="KW-0597">Phosphoprotein</keyword>
<dbReference type="EMBL" id="JADEXQ010000006">
    <property type="protein sequence ID" value="MBE9028736.1"/>
    <property type="molecule type" value="Genomic_DNA"/>
</dbReference>
<dbReference type="GO" id="GO:0005524">
    <property type="term" value="F:ATP binding"/>
    <property type="evidence" value="ECO:0007669"/>
    <property type="project" value="InterPro"/>
</dbReference>
<feature type="compositionally biased region" description="Polar residues" evidence="4">
    <location>
        <begin position="174"/>
        <end position="186"/>
    </location>
</feature>
<reference evidence="7" key="1">
    <citation type="submission" date="2020-10" db="EMBL/GenBank/DDBJ databases">
        <authorList>
            <person name="Castelo-Branco R."/>
            <person name="Eusebio N."/>
            <person name="Adriana R."/>
            <person name="Vieira A."/>
            <person name="Brugerolle De Fraissinette N."/>
            <person name="Rezende De Castro R."/>
            <person name="Schneider M.P."/>
            <person name="Vasconcelos V."/>
            <person name="Leao P.N."/>
        </authorList>
    </citation>
    <scope>NUCLEOTIDE SEQUENCE</scope>
    <source>
        <strain evidence="7">LEGE 11480</strain>
    </source>
</reference>
<proteinExistence type="predicted"/>
<dbReference type="SMART" id="SM00220">
    <property type="entry name" value="S_TKc"/>
    <property type="match status" value="1"/>
</dbReference>
<dbReference type="Proteomes" id="UP000625316">
    <property type="component" value="Unassembled WGS sequence"/>
</dbReference>
<dbReference type="Gene3D" id="3.40.50.2300">
    <property type="match status" value="2"/>
</dbReference>
<evidence type="ECO:0000256" key="1">
    <source>
        <dbReference type="ARBA" id="ARBA00022553"/>
    </source>
</evidence>
<sequence>MAKILLVEDNEFNRDMLSRRLKRRGHEVLIAVDGLEGINLALSAMPDLILMDMSLPEIDGWEATRRLKADAVTAGIPIIALTAHAMVGDRDRALAAGCDEYDTKPVELPRLLGKMQQLLEADRPAPAVESTVKSFPSNAVITDDRQDALTPAAIVQDRAQPDSIQPASPKLDSFTDSTKPNGQATVVDNPAVMTPPIQVEIAAATQTESSQTELTTAATQTEPSQIDSTQTEPTTSATQTESSQTELTIAKSIEPLEHSAATTGPSTLLVVDDNENNRDMLGRRLERQGYQVILADSGEVALATLKAEPSIDLVLLDIMMPGMDGLETLSHIRQMYESHELPVIMATAKSQMEDMVQAFKGGANDYITKPIDFPAAQVRIKTQLQQMQAMRQPQIQVMEAVSQPIASPPLMPTPVANASVAPAAAPSVEVSVNSAETAALPALSTSTNPTLFFQDRYRLIRQLAEDSLGCTMLVEDQQTLTPTKRIVEWIKFSALLQQDSQRRDLRTNLTAEKARLEAIRQAGYAVPLQEIAELNGDVYLTNMWFQGQSLQEQMLSRPPAKSAVECLRFIETLLRLLIPLHQHQVIHGNLQPQHIFQMPNTQVFILTNWGSRQRLLTGLLPDLWEQIPLSDRPYYAPELKQDNLCLASDIYSVGILGLEALTGKSASQLPMDANGHVFWEGLLGAYPAVADVFERLLSPDLEKRFSSIAEAKNEILASWYKLQQLQPA</sequence>
<evidence type="ECO:0000256" key="4">
    <source>
        <dbReference type="SAM" id="MobiDB-lite"/>
    </source>
</evidence>
<dbReference type="InterPro" id="IPR011009">
    <property type="entry name" value="Kinase-like_dom_sf"/>
</dbReference>
<dbReference type="PANTHER" id="PTHR45339:SF1">
    <property type="entry name" value="HYBRID SIGNAL TRANSDUCTION HISTIDINE KINASE J"/>
    <property type="match status" value="1"/>
</dbReference>
<dbReference type="InterPro" id="IPR001789">
    <property type="entry name" value="Sig_transdc_resp-reg_receiver"/>
</dbReference>
<feature type="region of interest" description="Disordered" evidence="4">
    <location>
        <begin position="154"/>
        <end position="192"/>
    </location>
</feature>
<dbReference type="PROSITE" id="PS50011">
    <property type="entry name" value="PROTEIN_KINASE_DOM"/>
    <property type="match status" value="1"/>
</dbReference>
<keyword evidence="2" id="KW-0902">Two-component regulatory system</keyword>
<accession>A0A928VLB9</accession>
<feature type="domain" description="Response regulatory" evidence="6">
    <location>
        <begin position="3"/>
        <end position="119"/>
    </location>
</feature>
<dbReference type="SMART" id="SM00448">
    <property type="entry name" value="REC"/>
    <property type="match status" value="2"/>
</dbReference>
<evidence type="ECO:0000313" key="8">
    <source>
        <dbReference type="Proteomes" id="UP000625316"/>
    </source>
</evidence>
<gene>
    <name evidence="7" type="ORF">IQ266_03055</name>
</gene>
<dbReference type="AlphaFoldDB" id="A0A928VLB9"/>
<dbReference type="CDD" id="cd17574">
    <property type="entry name" value="REC_OmpR"/>
    <property type="match status" value="1"/>
</dbReference>
<feature type="region of interest" description="Disordered" evidence="4">
    <location>
        <begin position="205"/>
        <end position="245"/>
    </location>
</feature>
<evidence type="ECO:0000256" key="3">
    <source>
        <dbReference type="PROSITE-ProRule" id="PRU00169"/>
    </source>
</evidence>
<comment type="caution">
    <text evidence="7">The sequence shown here is derived from an EMBL/GenBank/DDBJ whole genome shotgun (WGS) entry which is preliminary data.</text>
</comment>
<feature type="modified residue" description="4-aspartylphosphate" evidence="3">
    <location>
        <position position="52"/>
    </location>
</feature>
<dbReference type="GO" id="GO:0000160">
    <property type="term" value="P:phosphorelay signal transduction system"/>
    <property type="evidence" value="ECO:0007669"/>
    <property type="project" value="UniProtKB-KW"/>
</dbReference>
<dbReference type="InterPro" id="IPR000719">
    <property type="entry name" value="Prot_kinase_dom"/>
</dbReference>
<dbReference type="Pfam" id="PF00069">
    <property type="entry name" value="Pkinase"/>
    <property type="match status" value="1"/>
</dbReference>
<evidence type="ECO:0000259" key="5">
    <source>
        <dbReference type="PROSITE" id="PS50011"/>
    </source>
</evidence>
<dbReference type="Pfam" id="PF00072">
    <property type="entry name" value="Response_reg"/>
    <property type="match status" value="2"/>
</dbReference>
<feature type="modified residue" description="4-aspartylphosphate" evidence="3">
    <location>
        <position position="317"/>
    </location>
</feature>
<dbReference type="SUPFAM" id="SSF56112">
    <property type="entry name" value="Protein kinase-like (PK-like)"/>
    <property type="match status" value="1"/>
</dbReference>
<dbReference type="Gene3D" id="1.10.510.10">
    <property type="entry name" value="Transferase(Phosphotransferase) domain 1"/>
    <property type="match status" value="1"/>
</dbReference>
<evidence type="ECO:0000259" key="6">
    <source>
        <dbReference type="PROSITE" id="PS50110"/>
    </source>
</evidence>
<dbReference type="PROSITE" id="PS50110">
    <property type="entry name" value="RESPONSE_REGULATORY"/>
    <property type="match status" value="2"/>
</dbReference>
<evidence type="ECO:0000313" key="7">
    <source>
        <dbReference type="EMBL" id="MBE9028736.1"/>
    </source>
</evidence>
<name>A0A928VLB9_9CYAN</name>
<dbReference type="RefSeq" id="WP_264323560.1">
    <property type="nucleotide sequence ID" value="NZ_JADEXQ010000006.1"/>
</dbReference>
<protein>
    <submittedName>
        <fullName evidence="7">Response regulator</fullName>
    </submittedName>
</protein>
<dbReference type="GO" id="GO:0004672">
    <property type="term" value="F:protein kinase activity"/>
    <property type="evidence" value="ECO:0007669"/>
    <property type="project" value="InterPro"/>
</dbReference>
<keyword evidence="8" id="KW-1185">Reference proteome</keyword>
<evidence type="ECO:0000256" key="2">
    <source>
        <dbReference type="ARBA" id="ARBA00023012"/>
    </source>
</evidence>
<dbReference type="SUPFAM" id="SSF52172">
    <property type="entry name" value="CheY-like"/>
    <property type="match status" value="2"/>
</dbReference>
<organism evidence="7 8">
    <name type="scientific">Romeriopsis navalis LEGE 11480</name>
    <dbReference type="NCBI Taxonomy" id="2777977"/>
    <lineage>
        <taxon>Bacteria</taxon>
        <taxon>Bacillati</taxon>
        <taxon>Cyanobacteriota</taxon>
        <taxon>Cyanophyceae</taxon>
        <taxon>Leptolyngbyales</taxon>
        <taxon>Leptolyngbyaceae</taxon>
        <taxon>Romeriopsis</taxon>
        <taxon>Romeriopsis navalis</taxon>
    </lineage>
</organism>
<feature type="domain" description="Response regulatory" evidence="6">
    <location>
        <begin position="267"/>
        <end position="384"/>
    </location>
</feature>
<dbReference type="InterPro" id="IPR011006">
    <property type="entry name" value="CheY-like_superfamily"/>
</dbReference>
<feature type="domain" description="Protein kinase" evidence="5">
    <location>
        <begin position="457"/>
        <end position="716"/>
    </location>
</feature>